<comment type="catalytic activity">
    <reaction evidence="1">
        <text>ATP + protein L-histidine = ADP + protein N-phospho-L-histidine.</text>
        <dbReference type="EC" id="2.7.13.3"/>
    </reaction>
</comment>
<dbReference type="SMART" id="SM00387">
    <property type="entry name" value="HATPase_c"/>
    <property type="match status" value="1"/>
</dbReference>
<dbReference type="Gene3D" id="1.10.287.130">
    <property type="match status" value="1"/>
</dbReference>
<dbReference type="CDD" id="cd00075">
    <property type="entry name" value="HATPase"/>
    <property type="match status" value="1"/>
</dbReference>
<dbReference type="EC" id="2.7.13.3" evidence="3"/>
<dbReference type="SUPFAM" id="SSF47384">
    <property type="entry name" value="Homodimeric domain of signal transducing histidine kinase"/>
    <property type="match status" value="1"/>
</dbReference>
<keyword evidence="11 12" id="KW-0472">Membrane</keyword>
<dbReference type="RefSeq" id="WP_013897976.1">
    <property type="nucleotide sequence ID" value="NC_015676.1"/>
</dbReference>
<dbReference type="PANTHER" id="PTHR45453">
    <property type="entry name" value="PHOSPHATE REGULON SENSOR PROTEIN PHOR"/>
    <property type="match status" value="1"/>
</dbReference>
<evidence type="ECO:0000256" key="7">
    <source>
        <dbReference type="ARBA" id="ARBA00022692"/>
    </source>
</evidence>
<keyword evidence="5" id="KW-0597">Phosphoprotein</keyword>
<dbReference type="InterPro" id="IPR035965">
    <property type="entry name" value="PAS-like_dom_sf"/>
</dbReference>
<dbReference type="InterPro" id="IPR050351">
    <property type="entry name" value="BphY/WalK/GraS-like"/>
</dbReference>
<dbReference type="Gene3D" id="3.30.565.10">
    <property type="entry name" value="Histidine kinase-like ATPase, C-terminal domain"/>
    <property type="match status" value="1"/>
</dbReference>
<dbReference type="SUPFAM" id="SSF55785">
    <property type="entry name" value="PYP-like sensor domain (PAS domain)"/>
    <property type="match status" value="1"/>
</dbReference>
<evidence type="ECO:0000256" key="2">
    <source>
        <dbReference type="ARBA" id="ARBA00004651"/>
    </source>
</evidence>
<feature type="domain" description="PAC" evidence="15">
    <location>
        <begin position="474"/>
        <end position="526"/>
    </location>
</feature>
<dbReference type="InterPro" id="IPR003594">
    <property type="entry name" value="HATPase_dom"/>
</dbReference>
<dbReference type="InterPro" id="IPR003661">
    <property type="entry name" value="HisK_dim/P_dom"/>
</dbReference>
<evidence type="ECO:0000256" key="9">
    <source>
        <dbReference type="ARBA" id="ARBA00022989"/>
    </source>
</evidence>
<dbReference type="InterPro" id="IPR000014">
    <property type="entry name" value="PAS"/>
</dbReference>
<organism evidence="16 17">
    <name type="scientific">Methanosalsum zhilinae (strain DSM 4017 / NBRC 107636 / OCM 62 / WeN5)</name>
    <name type="common">Methanohalophilus zhilinae</name>
    <dbReference type="NCBI Taxonomy" id="679901"/>
    <lineage>
        <taxon>Archaea</taxon>
        <taxon>Methanobacteriati</taxon>
        <taxon>Methanobacteriota</taxon>
        <taxon>Stenosarchaea group</taxon>
        <taxon>Methanomicrobia</taxon>
        <taxon>Methanosarcinales</taxon>
        <taxon>Methanosarcinaceae</taxon>
        <taxon>Methanosalsum</taxon>
    </lineage>
</organism>
<proteinExistence type="predicted"/>
<keyword evidence="9 12" id="KW-1133">Transmembrane helix</keyword>
<gene>
    <name evidence="16" type="ordered locus">Mzhil_0670</name>
</gene>
<evidence type="ECO:0000256" key="11">
    <source>
        <dbReference type="ARBA" id="ARBA00023136"/>
    </source>
</evidence>
<evidence type="ECO:0000259" key="15">
    <source>
        <dbReference type="PROSITE" id="PS50113"/>
    </source>
</evidence>
<name>F7XK72_METZD</name>
<dbReference type="SMART" id="SM00388">
    <property type="entry name" value="HisKA"/>
    <property type="match status" value="1"/>
</dbReference>
<dbReference type="GO" id="GO:0004721">
    <property type="term" value="F:phosphoprotein phosphatase activity"/>
    <property type="evidence" value="ECO:0007669"/>
    <property type="project" value="TreeGrafter"/>
</dbReference>
<evidence type="ECO:0000313" key="17">
    <source>
        <dbReference type="Proteomes" id="UP000006622"/>
    </source>
</evidence>
<evidence type="ECO:0000256" key="12">
    <source>
        <dbReference type="SAM" id="Phobius"/>
    </source>
</evidence>
<evidence type="ECO:0000256" key="1">
    <source>
        <dbReference type="ARBA" id="ARBA00000085"/>
    </source>
</evidence>
<feature type="domain" description="Histidine kinase" evidence="13">
    <location>
        <begin position="536"/>
        <end position="747"/>
    </location>
</feature>
<dbReference type="InterPro" id="IPR000700">
    <property type="entry name" value="PAS-assoc_C"/>
</dbReference>
<keyword evidence="4" id="KW-1003">Cell membrane</keyword>
<dbReference type="CDD" id="cd12912">
    <property type="entry name" value="PDC2_MCP_like"/>
    <property type="match status" value="1"/>
</dbReference>
<dbReference type="Pfam" id="PF08448">
    <property type="entry name" value="PAS_4"/>
    <property type="match status" value="1"/>
</dbReference>
<evidence type="ECO:0000313" key="16">
    <source>
        <dbReference type="EMBL" id="AEH60537.1"/>
    </source>
</evidence>
<dbReference type="SUPFAM" id="SSF55874">
    <property type="entry name" value="ATPase domain of HSP90 chaperone/DNA topoisomerase II/histidine kinase"/>
    <property type="match status" value="1"/>
</dbReference>
<evidence type="ECO:0000256" key="10">
    <source>
        <dbReference type="ARBA" id="ARBA00023012"/>
    </source>
</evidence>
<keyword evidence="17" id="KW-1185">Reference proteome</keyword>
<dbReference type="NCBIfam" id="TIGR00229">
    <property type="entry name" value="sensory_box"/>
    <property type="match status" value="1"/>
</dbReference>
<reference evidence="16 17" key="1">
    <citation type="submission" date="2010-07" db="EMBL/GenBank/DDBJ databases">
        <title>The complete genome of Methanosalsum zhilinae DSM 4017.</title>
        <authorList>
            <consortium name="US DOE Joint Genome Institute (JGI-PGF)"/>
            <person name="Lucas S."/>
            <person name="Copeland A."/>
            <person name="Lapidus A."/>
            <person name="Glavina del Rio T."/>
            <person name="Dalin E."/>
            <person name="Tice H."/>
            <person name="Bruce D."/>
            <person name="Goodwin L."/>
            <person name="Pitluck S."/>
            <person name="Kyrpides N."/>
            <person name="Mavromatis K."/>
            <person name="Ovchinnikova G."/>
            <person name="Daligault H."/>
            <person name="Detter J.C."/>
            <person name="Han C."/>
            <person name="Tapia R."/>
            <person name="Larimer F."/>
            <person name="Land M."/>
            <person name="Hauser L."/>
            <person name="Markowitz V."/>
            <person name="Cheng J.-F."/>
            <person name="Hugenholtz P."/>
            <person name="Woyke T."/>
            <person name="Wu D."/>
            <person name="Spring S."/>
            <person name="Schueler E."/>
            <person name="Brambilla E."/>
            <person name="Klenk H.-P."/>
            <person name="Eisen J.A."/>
        </authorList>
    </citation>
    <scope>NUCLEOTIDE SEQUENCE [LARGE SCALE GENOMIC DNA]</scope>
    <source>
        <strain evidence="17">DSM 4017 / NBRC 107636 / OCM 62 / WeN5</strain>
    </source>
</reference>
<evidence type="ECO:0000259" key="13">
    <source>
        <dbReference type="PROSITE" id="PS50109"/>
    </source>
</evidence>
<dbReference type="Gene3D" id="3.30.450.20">
    <property type="entry name" value="PAS domain"/>
    <property type="match status" value="3"/>
</dbReference>
<dbReference type="InterPro" id="IPR033479">
    <property type="entry name" value="dCache_1"/>
</dbReference>
<protein>
    <recommendedName>
        <fullName evidence="3">histidine kinase</fullName>
        <ecNumber evidence="3">2.7.13.3</ecNumber>
    </recommendedName>
</protein>
<dbReference type="Proteomes" id="UP000006622">
    <property type="component" value="Chromosome"/>
</dbReference>
<dbReference type="EMBL" id="CP002101">
    <property type="protein sequence ID" value="AEH60537.1"/>
    <property type="molecule type" value="Genomic_DNA"/>
</dbReference>
<dbReference type="InterPro" id="IPR004358">
    <property type="entry name" value="Sig_transdc_His_kin-like_C"/>
</dbReference>
<keyword evidence="8 16" id="KW-0418">Kinase</keyword>
<dbReference type="InterPro" id="IPR036890">
    <property type="entry name" value="HATPase_C_sf"/>
</dbReference>
<keyword evidence="10" id="KW-0902">Two-component regulatory system</keyword>
<evidence type="ECO:0000256" key="8">
    <source>
        <dbReference type="ARBA" id="ARBA00022777"/>
    </source>
</evidence>
<dbReference type="GO" id="GO:0005886">
    <property type="term" value="C:plasma membrane"/>
    <property type="evidence" value="ECO:0007669"/>
    <property type="project" value="UniProtKB-SubCell"/>
</dbReference>
<dbReference type="CDD" id="cd12913">
    <property type="entry name" value="PDC1_MCP_like"/>
    <property type="match status" value="1"/>
</dbReference>
<dbReference type="Gene3D" id="6.10.340.10">
    <property type="match status" value="1"/>
</dbReference>
<accession>F7XK72</accession>
<dbReference type="InterPro" id="IPR005467">
    <property type="entry name" value="His_kinase_dom"/>
</dbReference>
<dbReference type="PROSITE" id="PS50112">
    <property type="entry name" value="PAS"/>
    <property type="match status" value="1"/>
</dbReference>
<dbReference type="PROSITE" id="PS50113">
    <property type="entry name" value="PAC"/>
    <property type="match status" value="1"/>
</dbReference>
<sequence length="750" mass="84846">MRQLLDVPLRKKLIVYIVISIVLIMTVTTTVIVSTVTSREESIAYKQSVEMTEKFASQFNADMRENAAIPHVLAGTMSAYENPSREKTNLILKKILEDHPDILAVFVAYEPDAFDGKDHKYINSEGHDSTGRFIPYWNRIDGDIKLEPLVDYETEDYYQAPKRLEQSIITDAYYYEGVFIVSFVSPIFKNGDFVGVAGIDVSLRYIDEVVSDIKPFNSGYALMTDSRGTLLTHPVNKEWIGNISLCDLENEKCLEIAEDIHTGKSGYVVSKDPVNQMDSIIFYEPIQTGNFSFILVVPKDEMLAGVDEIKRELIKISLIAIVFMGMIAYMTADSVAGSINRIVTDFKRISDDVLKGNLSARADTDVDIDFYEIPRGLNEILNTLQEYSQDLEKSNALKDESLHFLQEVMDAIPAPIYYTSRENLLLGCNTEFEKVMSVDREEIIGEAVNEIFPEHLNTEKYENNISALPEDGIHKFESTLRYPDGLNHNVIISKSIFESNTGKHDGVVGVIVDVSDKKMAEELRHSNELKDLFIDIMHHDLLNPTTVIKGLTEFLQEKETDEEKAHTLSMIEHNSEKLITMIELAAKIAKLEDTKQIELEYTNICSIMRNVLQSYADQIDENEIEIDLRIPNKCYAMSNPIIEDVFSNLLSNAIKYSPEKGKIIIDISDEEKRWKIKITDFGKGIPDEAKKDIFNRFTRVEKGSVKGSGLGLAIVKRIMDLHGEEGGVEDNPEGPGCVFWITLKKAEDDN</sequence>
<comment type="subcellular location">
    <subcellularLocation>
        <location evidence="2">Cell membrane</location>
        <topology evidence="2">Multi-pass membrane protein</topology>
    </subcellularLocation>
</comment>
<dbReference type="Pfam" id="PF02743">
    <property type="entry name" value="dCache_1"/>
    <property type="match status" value="1"/>
</dbReference>
<dbReference type="PRINTS" id="PR00344">
    <property type="entry name" value="BCTRLSENSOR"/>
</dbReference>
<dbReference type="PROSITE" id="PS50109">
    <property type="entry name" value="HIS_KIN"/>
    <property type="match status" value="1"/>
</dbReference>
<dbReference type="AlphaFoldDB" id="F7XK72"/>
<dbReference type="GO" id="GO:0016036">
    <property type="term" value="P:cellular response to phosphate starvation"/>
    <property type="evidence" value="ECO:0007669"/>
    <property type="project" value="TreeGrafter"/>
</dbReference>
<dbReference type="InterPro" id="IPR013656">
    <property type="entry name" value="PAS_4"/>
</dbReference>
<keyword evidence="7 12" id="KW-0812">Transmembrane</keyword>
<dbReference type="Pfam" id="PF02518">
    <property type="entry name" value="HATPase_c"/>
    <property type="match status" value="1"/>
</dbReference>
<dbReference type="HOGENOM" id="CLU_013348_0_0_2"/>
<dbReference type="KEGG" id="mzh:Mzhil_0670"/>
<dbReference type="InterPro" id="IPR036097">
    <property type="entry name" value="HisK_dim/P_sf"/>
</dbReference>
<dbReference type="GeneID" id="25395924"/>
<dbReference type="GO" id="GO:0000155">
    <property type="term" value="F:phosphorelay sensor kinase activity"/>
    <property type="evidence" value="ECO:0007669"/>
    <property type="project" value="InterPro"/>
</dbReference>
<dbReference type="OrthoDB" id="342253at2157"/>
<feature type="domain" description="PAS" evidence="14">
    <location>
        <begin position="401"/>
        <end position="454"/>
    </location>
</feature>
<dbReference type="PANTHER" id="PTHR45453:SF1">
    <property type="entry name" value="PHOSPHATE REGULON SENSOR PROTEIN PHOR"/>
    <property type="match status" value="1"/>
</dbReference>
<dbReference type="CDD" id="cd00082">
    <property type="entry name" value="HisKA"/>
    <property type="match status" value="1"/>
</dbReference>
<evidence type="ECO:0000259" key="14">
    <source>
        <dbReference type="PROSITE" id="PS50112"/>
    </source>
</evidence>
<dbReference type="Pfam" id="PF00512">
    <property type="entry name" value="HisKA"/>
    <property type="match status" value="1"/>
</dbReference>
<keyword evidence="6" id="KW-0808">Transferase</keyword>
<evidence type="ECO:0000256" key="5">
    <source>
        <dbReference type="ARBA" id="ARBA00022553"/>
    </source>
</evidence>
<evidence type="ECO:0000256" key="3">
    <source>
        <dbReference type="ARBA" id="ARBA00012438"/>
    </source>
</evidence>
<evidence type="ECO:0000256" key="4">
    <source>
        <dbReference type="ARBA" id="ARBA00022475"/>
    </source>
</evidence>
<feature type="transmembrane region" description="Helical" evidence="12">
    <location>
        <begin position="13"/>
        <end position="36"/>
    </location>
</feature>
<dbReference type="STRING" id="679901.Mzhil_0670"/>
<evidence type="ECO:0000256" key="6">
    <source>
        <dbReference type="ARBA" id="ARBA00022679"/>
    </source>
</evidence>